<dbReference type="SUPFAM" id="SSF55961">
    <property type="entry name" value="Bet v1-like"/>
    <property type="match status" value="1"/>
</dbReference>
<keyword evidence="4" id="KW-1185">Reference proteome</keyword>
<comment type="similarity">
    <text evidence="1">Belongs to the AHA1 family.</text>
</comment>
<dbReference type="Proteomes" id="UP000460221">
    <property type="component" value="Unassembled WGS sequence"/>
</dbReference>
<evidence type="ECO:0000313" key="4">
    <source>
        <dbReference type="Proteomes" id="UP000460221"/>
    </source>
</evidence>
<name>A0A7K1FFY5_9ACTN</name>
<dbReference type="RefSeq" id="WP_154766972.1">
    <property type="nucleotide sequence ID" value="NZ_WLYK01000001.1"/>
</dbReference>
<evidence type="ECO:0000259" key="2">
    <source>
        <dbReference type="Pfam" id="PF08327"/>
    </source>
</evidence>
<dbReference type="Pfam" id="PF08327">
    <property type="entry name" value="AHSA1"/>
    <property type="match status" value="1"/>
</dbReference>
<evidence type="ECO:0000313" key="3">
    <source>
        <dbReference type="EMBL" id="MTD13017.1"/>
    </source>
</evidence>
<dbReference type="EMBL" id="WLYK01000001">
    <property type="protein sequence ID" value="MTD13017.1"/>
    <property type="molecule type" value="Genomic_DNA"/>
</dbReference>
<accession>A0A7K1FFY5</accession>
<organism evidence="3 4">
    <name type="scientific">Nakamurella alba</name>
    <dbReference type="NCBI Taxonomy" id="2665158"/>
    <lineage>
        <taxon>Bacteria</taxon>
        <taxon>Bacillati</taxon>
        <taxon>Actinomycetota</taxon>
        <taxon>Actinomycetes</taxon>
        <taxon>Nakamurellales</taxon>
        <taxon>Nakamurellaceae</taxon>
        <taxon>Nakamurella</taxon>
    </lineage>
</organism>
<protein>
    <recommendedName>
        <fullName evidence="2">Activator of Hsp90 ATPase homologue 1/2-like C-terminal domain-containing protein</fullName>
    </recommendedName>
</protein>
<proteinExistence type="inferred from homology"/>
<reference evidence="3 4" key="1">
    <citation type="submission" date="2019-11" db="EMBL/GenBank/DDBJ databases">
        <authorList>
            <person name="Jiang L.-Q."/>
        </authorList>
    </citation>
    <scope>NUCLEOTIDE SEQUENCE [LARGE SCALE GENOMIC DNA]</scope>
    <source>
        <strain evidence="3 4">YIM 132087</strain>
    </source>
</reference>
<dbReference type="InterPro" id="IPR023393">
    <property type="entry name" value="START-like_dom_sf"/>
</dbReference>
<sequence>MQLDGLLQRRDGAPSATFVREYRTTAADLWSAVTDPARIARWFAPVGGDLRAGGDYEIDFGPGNRTHGTVLACDDGGYRISWLVEGRPLGEVEVRIRDAAGGSELAVMHTLLPEDQWIGYAAGWHAHLDSLGAILDPTTPESAGEFDWDSTFSAVLPGYRALAAQV</sequence>
<comment type="caution">
    <text evidence="3">The sequence shown here is derived from an EMBL/GenBank/DDBJ whole genome shotgun (WGS) entry which is preliminary data.</text>
</comment>
<dbReference type="Gene3D" id="3.30.530.20">
    <property type="match status" value="1"/>
</dbReference>
<gene>
    <name evidence="3" type="ORF">GIS00_03530</name>
</gene>
<dbReference type="InterPro" id="IPR013538">
    <property type="entry name" value="ASHA1/2-like_C"/>
</dbReference>
<dbReference type="AlphaFoldDB" id="A0A7K1FFY5"/>
<feature type="domain" description="Activator of Hsp90 ATPase homologue 1/2-like C-terminal" evidence="2">
    <location>
        <begin position="24"/>
        <end position="135"/>
    </location>
</feature>
<evidence type="ECO:0000256" key="1">
    <source>
        <dbReference type="ARBA" id="ARBA00006817"/>
    </source>
</evidence>